<evidence type="ECO:0000313" key="1">
    <source>
        <dbReference type="EMBL" id="PNX93885.1"/>
    </source>
</evidence>
<evidence type="ECO:0000313" key="2">
    <source>
        <dbReference type="Proteomes" id="UP000236291"/>
    </source>
</evidence>
<reference evidence="1 2" key="2">
    <citation type="journal article" date="2017" name="Front. Plant Sci.">
        <title>Gene Classification and Mining of Molecular Markers Useful in Red Clover (Trifolium pratense) Breeding.</title>
        <authorList>
            <person name="Istvanek J."/>
            <person name="Dluhosova J."/>
            <person name="Dluhos P."/>
            <person name="Patkova L."/>
            <person name="Nedelnik J."/>
            <person name="Repkova J."/>
        </authorList>
    </citation>
    <scope>NUCLEOTIDE SEQUENCE [LARGE SCALE GENOMIC DNA]</scope>
    <source>
        <strain evidence="2">cv. Tatra</strain>
        <tissue evidence="1">Young leaves</tissue>
    </source>
</reference>
<dbReference type="EMBL" id="ASHM01011931">
    <property type="protein sequence ID" value="PNX93885.1"/>
    <property type="molecule type" value="Genomic_DNA"/>
</dbReference>
<dbReference type="GO" id="GO:0016746">
    <property type="term" value="F:acyltransferase activity"/>
    <property type="evidence" value="ECO:0007669"/>
    <property type="project" value="UniProtKB-KW"/>
</dbReference>
<sequence length="64" mass="7174">MFSLGCGGQERRRECGGDHLQDRWQWRPDSNIGYTVRGAYQLLAAQDTVTLDAAAGLIWHPQSL</sequence>
<gene>
    <name evidence="1" type="ORF">L195_g017047</name>
</gene>
<organism evidence="1 2">
    <name type="scientific">Trifolium pratense</name>
    <name type="common">Red clover</name>
    <dbReference type="NCBI Taxonomy" id="57577"/>
    <lineage>
        <taxon>Eukaryota</taxon>
        <taxon>Viridiplantae</taxon>
        <taxon>Streptophyta</taxon>
        <taxon>Embryophyta</taxon>
        <taxon>Tracheophyta</taxon>
        <taxon>Spermatophyta</taxon>
        <taxon>Magnoliopsida</taxon>
        <taxon>eudicotyledons</taxon>
        <taxon>Gunneridae</taxon>
        <taxon>Pentapetalae</taxon>
        <taxon>rosids</taxon>
        <taxon>fabids</taxon>
        <taxon>Fabales</taxon>
        <taxon>Fabaceae</taxon>
        <taxon>Papilionoideae</taxon>
        <taxon>50 kb inversion clade</taxon>
        <taxon>NPAAA clade</taxon>
        <taxon>Hologalegina</taxon>
        <taxon>IRL clade</taxon>
        <taxon>Trifolieae</taxon>
        <taxon>Trifolium</taxon>
    </lineage>
</organism>
<dbReference type="AlphaFoldDB" id="A0A2K3MSV0"/>
<keyword evidence="1" id="KW-0012">Acyltransferase</keyword>
<proteinExistence type="predicted"/>
<accession>A0A2K3MSV0</accession>
<name>A0A2K3MSV0_TRIPR</name>
<reference evidence="1 2" key="1">
    <citation type="journal article" date="2014" name="Am. J. Bot.">
        <title>Genome assembly and annotation for red clover (Trifolium pratense; Fabaceae).</title>
        <authorList>
            <person name="Istvanek J."/>
            <person name="Jaros M."/>
            <person name="Krenek A."/>
            <person name="Repkova J."/>
        </authorList>
    </citation>
    <scope>NUCLEOTIDE SEQUENCE [LARGE SCALE GENOMIC DNA]</scope>
    <source>
        <strain evidence="2">cv. Tatra</strain>
        <tissue evidence="1">Young leaves</tissue>
    </source>
</reference>
<protein>
    <submittedName>
        <fullName evidence="1">O-acyltransferase WSD1</fullName>
    </submittedName>
</protein>
<dbReference type="Proteomes" id="UP000236291">
    <property type="component" value="Unassembled WGS sequence"/>
</dbReference>
<comment type="caution">
    <text evidence="1">The sequence shown here is derived from an EMBL/GenBank/DDBJ whole genome shotgun (WGS) entry which is preliminary data.</text>
</comment>
<keyword evidence="1" id="KW-0808">Transferase</keyword>